<dbReference type="Proteomes" id="UP000037505">
    <property type="component" value="Unassembled WGS sequence"/>
</dbReference>
<evidence type="ECO:0000313" key="4">
    <source>
        <dbReference type="Proteomes" id="UP000037505"/>
    </source>
</evidence>
<keyword evidence="3" id="KW-0436">Ligase</keyword>
<accession>A0A0L1J4D0</accession>
<comment type="caution">
    <text evidence="3">The sequence shown here is derived from an EMBL/GenBank/DDBJ whole genome shotgun (WGS) entry which is preliminary data.</text>
</comment>
<dbReference type="GO" id="GO:0031956">
    <property type="term" value="F:medium-chain fatty acid-CoA ligase activity"/>
    <property type="evidence" value="ECO:0007669"/>
    <property type="project" value="TreeGrafter"/>
</dbReference>
<dbReference type="EMBL" id="JNOM01000121">
    <property type="protein sequence ID" value="KNG86288.1"/>
    <property type="molecule type" value="Genomic_DNA"/>
</dbReference>
<feature type="domain" description="AMP-binding enzyme C-terminal" evidence="2">
    <location>
        <begin position="491"/>
        <end position="573"/>
    </location>
</feature>
<dbReference type="GO" id="GO:0006631">
    <property type="term" value="P:fatty acid metabolic process"/>
    <property type="evidence" value="ECO:0007669"/>
    <property type="project" value="TreeGrafter"/>
</dbReference>
<dbReference type="OrthoDB" id="10253115at2759"/>
<evidence type="ECO:0000259" key="1">
    <source>
        <dbReference type="Pfam" id="PF00501"/>
    </source>
</evidence>
<dbReference type="InterPro" id="IPR042099">
    <property type="entry name" value="ANL_N_sf"/>
</dbReference>
<dbReference type="InterPro" id="IPR025110">
    <property type="entry name" value="AMP-bd_C"/>
</dbReference>
<dbReference type="InterPro" id="IPR000873">
    <property type="entry name" value="AMP-dep_synth/lig_dom"/>
</dbReference>
<feature type="domain" description="AMP-dependent synthetase/ligase" evidence="1">
    <location>
        <begin position="28"/>
        <end position="435"/>
    </location>
</feature>
<evidence type="ECO:0000259" key="2">
    <source>
        <dbReference type="Pfam" id="PF13193"/>
    </source>
</evidence>
<name>A0A0L1J4D0_ASPN3</name>
<dbReference type="Gene3D" id="3.40.50.12780">
    <property type="entry name" value="N-terminal domain of ligase-like"/>
    <property type="match status" value="1"/>
</dbReference>
<dbReference type="STRING" id="1509407.A0A0L1J4D0"/>
<dbReference type="SUPFAM" id="SSF56801">
    <property type="entry name" value="Acetyl-CoA synthetase-like"/>
    <property type="match status" value="1"/>
</dbReference>
<dbReference type="Pfam" id="PF13193">
    <property type="entry name" value="AMP-binding_C"/>
    <property type="match status" value="1"/>
</dbReference>
<dbReference type="Gene3D" id="3.30.300.30">
    <property type="match status" value="1"/>
</dbReference>
<dbReference type="PANTHER" id="PTHR43201:SF6">
    <property type="entry name" value="ACYL COA SYNTHETASE (EUROFUNG)"/>
    <property type="match status" value="1"/>
</dbReference>
<sequence>MEANGIPRAFVRGPTEPPLYSKTFGQLLDEQAAIHGKRRAILSPWQGINLSYDELAQRSKHVAKALLGMGLAHGDCVGIMAGNSCQHIEVLMGGARIGCPVVSLHSTYTPEELKRAVRKTSCKLLFIASQIGRRDLSAHVEMAKDWLSSGALPNLRGVLTIGQSDYDGYAQGLHTYEALFSEYKEGVTAPEVDATFLLDLAEKAVTPDDVVRFEFTSGTTGNPKAGMLTATYAQTLATNDEPPLTSSSTLLGCGFLVGDRLSLTPNDIICSPAPLFHSFTFVVGLLAPLTHGSSIVLPSDHFATHAVLEAIQKQAPTVILGVPTMFVAELDAMAKGQAGTSLRAAVVGGSPMPSALTKKICDVMNVKEVHVVYGMTEAGLISMGSLNGLEESTGMVGRMMPHVSAKVLNRSGEVASRGEKGGLYTSGYSLQKGYFDDEEKTAEAMTRDKDGHIWMRTGDEAVIDESGCCHITGRIKDIIIRVGGENISPWEVESRLALHPSISEASVFGLPDTKYGEVVGCFLKCATGAERLSNEEVQGWVRKTLAWHKAPVHIFWIGDPGVADDFPRTGSGKHQKHVMKNIGERLITPRSSALCDPRSICELWT</sequence>
<dbReference type="GeneID" id="26807748"/>
<dbReference type="AlphaFoldDB" id="A0A0L1J4D0"/>
<gene>
    <name evidence="3" type="ORF">ANOM_005944</name>
</gene>
<dbReference type="Pfam" id="PF00501">
    <property type="entry name" value="AMP-binding"/>
    <property type="match status" value="1"/>
</dbReference>
<organism evidence="3 4">
    <name type="scientific">Aspergillus nomiae NRRL (strain ATCC 15546 / NRRL 13137 / CBS 260.88 / M93)</name>
    <dbReference type="NCBI Taxonomy" id="1509407"/>
    <lineage>
        <taxon>Eukaryota</taxon>
        <taxon>Fungi</taxon>
        <taxon>Dikarya</taxon>
        <taxon>Ascomycota</taxon>
        <taxon>Pezizomycotina</taxon>
        <taxon>Eurotiomycetes</taxon>
        <taxon>Eurotiomycetidae</taxon>
        <taxon>Eurotiales</taxon>
        <taxon>Aspergillaceae</taxon>
        <taxon>Aspergillus</taxon>
        <taxon>Aspergillus subgen. Circumdati</taxon>
    </lineage>
</organism>
<dbReference type="InterPro" id="IPR045851">
    <property type="entry name" value="AMP-bd_C_sf"/>
</dbReference>
<evidence type="ECO:0000313" key="3">
    <source>
        <dbReference type="EMBL" id="KNG86288.1"/>
    </source>
</evidence>
<proteinExistence type="predicted"/>
<protein>
    <submittedName>
        <fullName evidence="3">AMP dependent ligase/synthetase</fullName>
    </submittedName>
</protein>
<dbReference type="PANTHER" id="PTHR43201">
    <property type="entry name" value="ACYL-COA SYNTHETASE"/>
    <property type="match status" value="1"/>
</dbReference>
<dbReference type="RefSeq" id="XP_015407211.1">
    <property type="nucleotide sequence ID" value="XM_015551201.1"/>
</dbReference>
<reference evidence="3 4" key="1">
    <citation type="submission" date="2014-06" db="EMBL/GenBank/DDBJ databases">
        <title>The Genome of the Aflatoxigenic Filamentous Fungus Aspergillus nomius.</title>
        <authorList>
            <person name="Moore M.G."/>
            <person name="Shannon B.M."/>
            <person name="Brian M.M."/>
        </authorList>
    </citation>
    <scope>NUCLEOTIDE SEQUENCE [LARGE SCALE GENOMIC DNA]</scope>
    <source>
        <strain evidence="3 4">NRRL 13137</strain>
    </source>
</reference>
<keyword evidence="4" id="KW-1185">Reference proteome</keyword>